<comment type="similarity">
    <text evidence="1">Belongs to the HIBADH-related family.</text>
</comment>
<dbReference type="InterPro" id="IPR002204">
    <property type="entry name" value="3-OH-isobutyrate_DH-rel_CS"/>
</dbReference>
<dbReference type="InterPro" id="IPR015815">
    <property type="entry name" value="HIBADH-related"/>
</dbReference>
<dbReference type="PROSITE" id="PS00895">
    <property type="entry name" value="3_HYDROXYISOBUT_DH"/>
    <property type="match status" value="1"/>
</dbReference>
<keyword evidence="3" id="KW-0520">NAD</keyword>
<evidence type="ECO:0000313" key="8">
    <source>
        <dbReference type="Proteomes" id="UP000031737"/>
    </source>
</evidence>
<gene>
    <name evidence="7" type="ORF">TRSC58_02847</name>
</gene>
<dbReference type="GO" id="GO:0050661">
    <property type="term" value="F:NADP binding"/>
    <property type="evidence" value="ECO:0007669"/>
    <property type="project" value="InterPro"/>
</dbReference>
<feature type="domain" description="6-phosphogluconate dehydrogenase NADP-binding" evidence="5">
    <location>
        <begin position="4"/>
        <end position="164"/>
    </location>
</feature>
<dbReference type="Proteomes" id="UP000031737">
    <property type="component" value="Unassembled WGS sequence"/>
</dbReference>
<name>A0A061J520_TRYRA</name>
<keyword evidence="2" id="KW-0560">Oxidoreductase</keyword>
<dbReference type="PANTHER" id="PTHR43060:SF15">
    <property type="entry name" value="3-HYDROXYISOBUTYRATE DEHYDROGENASE-LIKE 1, MITOCHONDRIAL-RELATED"/>
    <property type="match status" value="1"/>
</dbReference>
<dbReference type="GO" id="GO:0016491">
    <property type="term" value="F:oxidoreductase activity"/>
    <property type="evidence" value="ECO:0007669"/>
    <property type="project" value="UniProtKB-KW"/>
</dbReference>
<dbReference type="EMBL" id="AUPL01002847">
    <property type="protein sequence ID" value="ESL09430.1"/>
    <property type="molecule type" value="Genomic_DNA"/>
</dbReference>
<reference evidence="7 8" key="1">
    <citation type="submission" date="2013-07" db="EMBL/GenBank/DDBJ databases">
        <authorList>
            <person name="Stoco P.H."/>
            <person name="Wagner G."/>
            <person name="Gerber A."/>
            <person name="Zaha A."/>
            <person name="Thompson C."/>
            <person name="Bartholomeu D.C."/>
            <person name="Luckemeyer D.D."/>
            <person name="Bahia D."/>
            <person name="Loreto E."/>
            <person name="Prestes E.B."/>
            <person name="Lima F.M."/>
            <person name="Rodrigues-Luiz G."/>
            <person name="Vallejo G.A."/>
            <person name="Filho J.F."/>
            <person name="Monteiro K.M."/>
            <person name="Tyler K.M."/>
            <person name="de Almeida L.G."/>
            <person name="Ortiz M.F."/>
            <person name="Siervo M.A."/>
            <person name="de Moraes M.H."/>
            <person name="Cunha O.L."/>
            <person name="Mendonca-Neto R."/>
            <person name="Silva R."/>
            <person name="Teixeira S.M."/>
            <person name="Murta S.M."/>
            <person name="Sincero T.C."/>
            <person name="Mendes T.A."/>
            <person name="Urmenyi T.P."/>
            <person name="Silva V.G."/>
            <person name="da Rocha W.D."/>
            <person name="Andersson B."/>
            <person name="Romanha A.J."/>
            <person name="Steindel M."/>
            <person name="de Vasconcelos A.T."/>
            <person name="Grisard E.C."/>
        </authorList>
    </citation>
    <scope>NUCLEOTIDE SEQUENCE [LARGE SCALE GENOMIC DNA]</scope>
    <source>
        <strain evidence="7 8">SC58</strain>
    </source>
</reference>
<dbReference type="Gene3D" id="1.10.1040.10">
    <property type="entry name" value="N-(1-d-carboxylethyl)-l-norvaline Dehydrogenase, domain 2"/>
    <property type="match status" value="1"/>
</dbReference>
<evidence type="ECO:0000256" key="1">
    <source>
        <dbReference type="ARBA" id="ARBA00009080"/>
    </source>
</evidence>
<organism evidence="7 8">
    <name type="scientific">Trypanosoma rangeli SC58</name>
    <dbReference type="NCBI Taxonomy" id="429131"/>
    <lineage>
        <taxon>Eukaryota</taxon>
        <taxon>Discoba</taxon>
        <taxon>Euglenozoa</taxon>
        <taxon>Kinetoplastea</taxon>
        <taxon>Metakinetoplastina</taxon>
        <taxon>Trypanosomatida</taxon>
        <taxon>Trypanosomatidae</taxon>
        <taxon>Trypanosoma</taxon>
        <taxon>Herpetosoma</taxon>
    </lineage>
</organism>
<dbReference type="SUPFAM" id="SSF51735">
    <property type="entry name" value="NAD(P)-binding Rossmann-fold domains"/>
    <property type="match status" value="1"/>
</dbReference>
<dbReference type="Gene3D" id="3.40.50.720">
    <property type="entry name" value="NAD(P)-binding Rossmann-like Domain"/>
    <property type="match status" value="1"/>
</dbReference>
<feature type="active site" evidence="4">
    <location>
        <position position="173"/>
    </location>
</feature>
<dbReference type="PIRSF" id="PIRSF000103">
    <property type="entry name" value="HIBADH"/>
    <property type="match status" value="1"/>
</dbReference>
<dbReference type="InterPro" id="IPR006115">
    <property type="entry name" value="6PGDH_NADP-bd"/>
</dbReference>
<dbReference type="Pfam" id="PF14833">
    <property type="entry name" value="NAD_binding_11"/>
    <property type="match status" value="1"/>
</dbReference>
<dbReference type="PANTHER" id="PTHR43060">
    <property type="entry name" value="3-HYDROXYISOBUTYRATE DEHYDROGENASE-LIKE 1, MITOCHONDRIAL-RELATED"/>
    <property type="match status" value="1"/>
</dbReference>
<accession>A0A061J520</accession>
<dbReference type="InterPro" id="IPR036291">
    <property type="entry name" value="NAD(P)-bd_dom_sf"/>
</dbReference>
<keyword evidence="8" id="KW-1185">Reference proteome</keyword>
<protein>
    <submittedName>
        <fullName evidence="7">2-hydroxy-3-oxopropionate reductase</fullName>
    </submittedName>
</protein>
<dbReference type="InterPro" id="IPR029154">
    <property type="entry name" value="HIBADH-like_NADP-bd"/>
</dbReference>
<dbReference type="SUPFAM" id="SSF48179">
    <property type="entry name" value="6-phosphogluconate dehydrogenase C-terminal domain-like"/>
    <property type="match status" value="1"/>
</dbReference>
<comment type="caution">
    <text evidence="7">The sequence shown here is derived from an EMBL/GenBank/DDBJ whole genome shotgun (WGS) entry which is preliminary data.</text>
</comment>
<proteinExistence type="inferred from homology"/>
<evidence type="ECO:0000259" key="6">
    <source>
        <dbReference type="Pfam" id="PF14833"/>
    </source>
</evidence>
<evidence type="ECO:0000256" key="4">
    <source>
        <dbReference type="PIRSR" id="PIRSR000103-1"/>
    </source>
</evidence>
<dbReference type="Pfam" id="PF03446">
    <property type="entry name" value="NAD_binding_2"/>
    <property type="match status" value="1"/>
</dbReference>
<sequence>MPLKVGYIGLGLMGRSMAANILKAGFPLTVFNRTSSRMEELVRQGAQAAASPADLASKVDIVITNVSDSPDVYELVFGTAGIYSGVHPGAILIDNSTIKPSTAREIAERMWKEKKVRCLDAPVSGGDIGAKNGTLTIMVGGDEEAMQRALPVLQAMGKQITYIGASGAGQVCKAVNQIMVAAQMVAMGEMLVFAEKCDVDAERVIEAVKGGAAQCWTLDVKPQRLFAGNREPGFKAALQSKDLGIVMDTAKEFGAPLPSTAVNAQLFQSMVQNGEGDRDNSAVVGVLERLANCHIKEKANTN</sequence>
<feature type="domain" description="3-hydroxyisobutyrate dehydrogenase-like NAD-binding" evidence="6">
    <location>
        <begin position="167"/>
        <end position="287"/>
    </location>
</feature>
<evidence type="ECO:0000313" key="7">
    <source>
        <dbReference type="EMBL" id="ESL09430.1"/>
    </source>
</evidence>
<dbReference type="AlphaFoldDB" id="A0A061J520"/>
<dbReference type="GO" id="GO:0051287">
    <property type="term" value="F:NAD binding"/>
    <property type="evidence" value="ECO:0007669"/>
    <property type="project" value="InterPro"/>
</dbReference>
<dbReference type="InterPro" id="IPR013328">
    <property type="entry name" value="6PGD_dom2"/>
</dbReference>
<evidence type="ECO:0000256" key="3">
    <source>
        <dbReference type="ARBA" id="ARBA00023027"/>
    </source>
</evidence>
<dbReference type="InterPro" id="IPR008927">
    <property type="entry name" value="6-PGluconate_DH-like_C_sf"/>
</dbReference>
<evidence type="ECO:0000259" key="5">
    <source>
        <dbReference type="Pfam" id="PF03446"/>
    </source>
</evidence>
<dbReference type="OrthoDB" id="435038at2759"/>
<evidence type="ECO:0000256" key="2">
    <source>
        <dbReference type="ARBA" id="ARBA00023002"/>
    </source>
</evidence>
<dbReference type="VEuPathDB" id="TriTrypDB:TRSC58_02847"/>